<evidence type="ECO:0000256" key="9">
    <source>
        <dbReference type="ARBA" id="ARBA00031636"/>
    </source>
</evidence>
<dbReference type="PANTHER" id="PTHR43298">
    <property type="entry name" value="MULTIDRUG RESISTANCE PROTEIN NORM-RELATED"/>
    <property type="match status" value="1"/>
</dbReference>
<dbReference type="GO" id="GO:0006811">
    <property type="term" value="P:monoatomic ion transport"/>
    <property type="evidence" value="ECO:0007669"/>
    <property type="project" value="UniProtKB-KW"/>
</dbReference>
<dbReference type="STRING" id="195105.CN97_06770"/>
<keyword evidence="8" id="KW-0472">Membrane</keyword>
<dbReference type="CDD" id="cd13131">
    <property type="entry name" value="MATE_NorM_like"/>
    <property type="match status" value="1"/>
</dbReference>
<sequence>MSERIPILSHVKALLALGIPLIGSNVAQVALHVSNTVMLGWYDVTALAAATLATASYIVLFHFGAGFAQAVMPLVAEAAGTRDETTARRVTRMGMWLSVFYGILLLPLMFWSRPLFGVLGQDPVVSELAQTYLRIVGPALIPALVVMVLRSYLAALGRTQVVLWVTLTGLAVNIVANWALIFGNWGFPELGIAGAATASALVQLVTMGLLAGYAAWLPELRHNRLFQRIWKPDWQAFGRVFRLGWPIGLTSLAESSLFTAAAVMMGWIGPKPLAAHGIAMELTALAFMLHVGLSNAATVRSGRFLGERNWPELRRGAVVAICLSAICGVGIIVTILTIPGPLIELFLSPSETDREAIIAIGTALLAAAAVFQFGDAAQVMALGLLRGVQDTRVPMFIAGLSYWIVGVPASYLLGFHFGLGPEGIWYGLAVGLILAATLLLLRFWTRALRQQ</sequence>
<evidence type="ECO:0000256" key="1">
    <source>
        <dbReference type="ARBA" id="ARBA00004429"/>
    </source>
</evidence>
<keyword evidence="4" id="KW-1003">Cell membrane</keyword>
<gene>
    <name evidence="10" type="ORF">CN97_06770</name>
</gene>
<dbReference type="NCBIfam" id="TIGR00797">
    <property type="entry name" value="matE"/>
    <property type="match status" value="1"/>
</dbReference>
<keyword evidence="7" id="KW-0406">Ion transport</keyword>
<comment type="subcellular location">
    <subcellularLocation>
        <location evidence="1">Cell inner membrane</location>
        <topology evidence="1">Multi-pass membrane protein</topology>
    </subcellularLocation>
</comment>
<comment type="caution">
    <text evidence="10">The sequence shown here is derived from an EMBL/GenBank/DDBJ whole genome shotgun (WGS) entry which is preliminary data.</text>
</comment>
<dbReference type="PIRSF" id="PIRSF006603">
    <property type="entry name" value="DinF"/>
    <property type="match status" value="1"/>
</dbReference>
<accession>A0A086YCV6</accession>
<evidence type="ECO:0000256" key="7">
    <source>
        <dbReference type="ARBA" id="ARBA00023065"/>
    </source>
</evidence>
<evidence type="ECO:0000256" key="5">
    <source>
        <dbReference type="ARBA" id="ARBA00022692"/>
    </source>
</evidence>
<evidence type="ECO:0000256" key="4">
    <source>
        <dbReference type="ARBA" id="ARBA00022475"/>
    </source>
</evidence>
<dbReference type="InterPro" id="IPR002528">
    <property type="entry name" value="MATE_fam"/>
</dbReference>
<dbReference type="PANTHER" id="PTHR43298:SF2">
    <property type="entry name" value="FMN_FAD EXPORTER YEEO-RELATED"/>
    <property type="match status" value="1"/>
</dbReference>
<proteinExistence type="predicted"/>
<dbReference type="RefSeq" id="WP_035706472.1">
    <property type="nucleotide sequence ID" value="NZ_CAMIFG010000009.1"/>
</dbReference>
<protein>
    <recommendedName>
        <fullName evidence="9">Multidrug-efflux transporter</fullName>
    </recommendedName>
</protein>
<dbReference type="EMBL" id="JGYG01000001">
    <property type="protein sequence ID" value="KFI32106.1"/>
    <property type="molecule type" value="Genomic_DNA"/>
</dbReference>
<organism evidence="10 11">
    <name type="scientific">Haematobacter massiliensis</name>
    <dbReference type="NCBI Taxonomy" id="195105"/>
    <lineage>
        <taxon>Bacteria</taxon>
        <taxon>Pseudomonadati</taxon>
        <taxon>Pseudomonadota</taxon>
        <taxon>Alphaproteobacteria</taxon>
        <taxon>Rhodobacterales</taxon>
        <taxon>Paracoccaceae</taxon>
        <taxon>Haematobacter</taxon>
    </lineage>
</organism>
<dbReference type="GO" id="GO:0042910">
    <property type="term" value="F:xenobiotic transmembrane transporter activity"/>
    <property type="evidence" value="ECO:0007669"/>
    <property type="project" value="InterPro"/>
</dbReference>
<evidence type="ECO:0000313" key="11">
    <source>
        <dbReference type="Proteomes" id="UP000028826"/>
    </source>
</evidence>
<dbReference type="GO" id="GO:0005886">
    <property type="term" value="C:plasma membrane"/>
    <property type="evidence" value="ECO:0007669"/>
    <property type="project" value="UniProtKB-SubCell"/>
</dbReference>
<name>A0A086YCV6_9RHOB</name>
<reference evidence="10 11" key="1">
    <citation type="submission" date="2014-03" db="EMBL/GenBank/DDBJ databases">
        <title>Genome of Haematobacter massiliensis CCUG 47968.</title>
        <authorList>
            <person name="Wang D."/>
            <person name="Wang G."/>
        </authorList>
    </citation>
    <scope>NUCLEOTIDE SEQUENCE [LARGE SCALE GENOMIC DNA]</scope>
    <source>
        <strain evidence="10 11">CCUG 47968</strain>
    </source>
</reference>
<keyword evidence="3" id="KW-0050">Antiport</keyword>
<dbReference type="eggNOG" id="COG0534">
    <property type="taxonomic scope" value="Bacteria"/>
</dbReference>
<dbReference type="Pfam" id="PF01554">
    <property type="entry name" value="MatE"/>
    <property type="match status" value="2"/>
</dbReference>
<keyword evidence="11" id="KW-1185">Reference proteome</keyword>
<evidence type="ECO:0000256" key="2">
    <source>
        <dbReference type="ARBA" id="ARBA00022448"/>
    </source>
</evidence>
<dbReference type="GO" id="GO:0015297">
    <property type="term" value="F:antiporter activity"/>
    <property type="evidence" value="ECO:0007669"/>
    <property type="project" value="UniProtKB-KW"/>
</dbReference>
<dbReference type="InterPro" id="IPR048279">
    <property type="entry name" value="MdtK-like"/>
</dbReference>
<evidence type="ECO:0000313" key="10">
    <source>
        <dbReference type="EMBL" id="KFI32106.1"/>
    </source>
</evidence>
<dbReference type="AlphaFoldDB" id="A0A086YCV6"/>
<evidence type="ECO:0000256" key="8">
    <source>
        <dbReference type="ARBA" id="ARBA00023136"/>
    </source>
</evidence>
<dbReference type="OrthoDB" id="9780160at2"/>
<evidence type="ECO:0000256" key="6">
    <source>
        <dbReference type="ARBA" id="ARBA00022989"/>
    </source>
</evidence>
<dbReference type="InterPro" id="IPR050222">
    <property type="entry name" value="MATE_MdtK"/>
</dbReference>
<evidence type="ECO:0000256" key="3">
    <source>
        <dbReference type="ARBA" id="ARBA00022449"/>
    </source>
</evidence>
<keyword evidence="6" id="KW-1133">Transmembrane helix</keyword>
<keyword evidence="2" id="KW-0813">Transport</keyword>
<dbReference type="Proteomes" id="UP000028826">
    <property type="component" value="Unassembled WGS sequence"/>
</dbReference>
<keyword evidence="5" id="KW-0812">Transmembrane</keyword>